<dbReference type="SUPFAM" id="SSF47598">
    <property type="entry name" value="Ribbon-helix-helix"/>
    <property type="match status" value="1"/>
</dbReference>
<accession>A0A931I3Y4</accession>
<dbReference type="InterPro" id="IPR053853">
    <property type="entry name" value="FitA-like_RHH"/>
</dbReference>
<name>A0A931I3Y4_9HYPH</name>
<evidence type="ECO:0000313" key="2">
    <source>
        <dbReference type="EMBL" id="MBH0239805.1"/>
    </source>
</evidence>
<dbReference type="EMBL" id="JADZLT010000056">
    <property type="protein sequence ID" value="MBH0239805.1"/>
    <property type="molecule type" value="Genomic_DNA"/>
</dbReference>
<dbReference type="RefSeq" id="WP_197312879.1">
    <property type="nucleotide sequence ID" value="NZ_JADZLT010000056.1"/>
</dbReference>
<dbReference type="InterPro" id="IPR010985">
    <property type="entry name" value="Ribbon_hlx_hlx"/>
</dbReference>
<feature type="domain" description="Antitoxin FitA-like ribbon-helix-helix" evidence="1">
    <location>
        <begin position="2"/>
        <end position="40"/>
    </location>
</feature>
<reference evidence="2" key="1">
    <citation type="submission" date="2020-12" db="EMBL/GenBank/DDBJ databases">
        <title>Methylobrevis albus sp. nov., isolated from fresh water lack sediment.</title>
        <authorList>
            <person name="Zou Q."/>
        </authorList>
    </citation>
    <scope>NUCLEOTIDE SEQUENCE</scope>
    <source>
        <strain evidence="2">L22</strain>
    </source>
</reference>
<evidence type="ECO:0000259" key="1">
    <source>
        <dbReference type="Pfam" id="PF22513"/>
    </source>
</evidence>
<dbReference type="Pfam" id="PF22513">
    <property type="entry name" value="FitA-like_RHH"/>
    <property type="match status" value="1"/>
</dbReference>
<sequence length="84" mass="8880">MADVTIPDLSDEAYRALNLHAAQNDRSVEAEILAILEAAVRPEGRLRLGTALAAIGQKHGVNSADIEALEQVRDPRAAAPIDPG</sequence>
<gene>
    <name evidence="2" type="ORF">I5731_18440</name>
</gene>
<dbReference type="Proteomes" id="UP000631694">
    <property type="component" value="Unassembled WGS sequence"/>
</dbReference>
<proteinExistence type="predicted"/>
<comment type="caution">
    <text evidence="2">The sequence shown here is derived from an EMBL/GenBank/DDBJ whole genome shotgun (WGS) entry which is preliminary data.</text>
</comment>
<organism evidence="2 3">
    <name type="scientific">Methylobrevis albus</name>
    <dbReference type="NCBI Taxonomy" id="2793297"/>
    <lineage>
        <taxon>Bacteria</taxon>
        <taxon>Pseudomonadati</taxon>
        <taxon>Pseudomonadota</taxon>
        <taxon>Alphaproteobacteria</taxon>
        <taxon>Hyphomicrobiales</taxon>
        <taxon>Pleomorphomonadaceae</taxon>
        <taxon>Methylobrevis</taxon>
    </lineage>
</organism>
<dbReference type="InterPro" id="IPR013321">
    <property type="entry name" value="Arc_rbn_hlx_hlx"/>
</dbReference>
<dbReference type="AlphaFoldDB" id="A0A931I3Y4"/>
<evidence type="ECO:0000313" key="3">
    <source>
        <dbReference type="Proteomes" id="UP000631694"/>
    </source>
</evidence>
<dbReference type="Gene3D" id="1.10.1220.10">
    <property type="entry name" value="Met repressor-like"/>
    <property type="match status" value="1"/>
</dbReference>
<keyword evidence="3" id="KW-1185">Reference proteome</keyword>
<protein>
    <submittedName>
        <fullName evidence="2">Plasmid stabilization protein</fullName>
    </submittedName>
</protein>
<dbReference type="GO" id="GO:0006355">
    <property type="term" value="P:regulation of DNA-templated transcription"/>
    <property type="evidence" value="ECO:0007669"/>
    <property type="project" value="InterPro"/>
</dbReference>